<comment type="caution">
    <text evidence="1">The sequence shown here is derived from an EMBL/GenBank/DDBJ whole genome shotgun (WGS) entry which is preliminary data.</text>
</comment>
<reference evidence="1 2" key="1">
    <citation type="submission" date="2015-02" db="EMBL/GenBank/DDBJ databases">
        <title>Whole genome shotgun sequencing of cultured foodborne pathogen.</title>
        <authorList>
            <person name="Timme R."/>
            <person name="Allard M.W."/>
            <person name="Strain E."/>
            <person name="Evans P.S."/>
            <person name="Brown E."/>
        </authorList>
    </citation>
    <scope>NUCLEOTIDE SEQUENCE [LARGE SCALE GENOMIC DNA]</scope>
    <source>
        <strain evidence="1 2">GCSL-TSO-24</strain>
    </source>
</reference>
<gene>
    <name evidence="1" type="ORF">UA45_16015</name>
</gene>
<protein>
    <submittedName>
        <fullName evidence="1">Phage tail protein</fullName>
    </submittedName>
</protein>
<evidence type="ECO:0000313" key="1">
    <source>
        <dbReference type="EMBL" id="KJF76900.1"/>
    </source>
</evidence>
<dbReference type="InterPro" id="IPR019289">
    <property type="entry name" value="Phage_tail_E/E"/>
</dbReference>
<dbReference type="EMBL" id="JZSH01000228">
    <property type="protein sequence ID" value="KJF76900.1"/>
    <property type="molecule type" value="Genomic_DNA"/>
</dbReference>
<dbReference type="Proteomes" id="UP000032582">
    <property type="component" value="Unassembled WGS sequence"/>
</dbReference>
<accession>A0A0D8L4Q2</accession>
<organism evidence="1 2">
    <name type="scientific">Morganella morganii</name>
    <name type="common">Proteus morganii</name>
    <dbReference type="NCBI Taxonomy" id="582"/>
    <lineage>
        <taxon>Bacteria</taxon>
        <taxon>Pseudomonadati</taxon>
        <taxon>Pseudomonadota</taxon>
        <taxon>Gammaproteobacteria</taxon>
        <taxon>Enterobacterales</taxon>
        <taxon>Morganellaceae</taxon>
        <taxon>Morganella</taxon>
    </lineage>
</organism>
<dbReference type="RefSeq" id="WP_045138805.1">
    <property type="nucleotide sequence ID" value="NZ_JAHTWC010000028.1"/>
</dbReference>
<evidence type="ECO:0000313" key="2">
    <source>
        <dbReference type="Proteomes" id="UP000032582"/>
    </source>
</evidence>
<dbReference type="AlphaFoldDB" id="A0A0D8L4Q2"/>
<name>A0A0D8L4Q2_MORMO</name>
<dbReference type="Pfam" id="PF10109">
    <property type="entry name" value="Phage_TAC_7"/>
    <property type="match status" value="1"/>
</dbReference>
<dbReference type="PATRIC" id="fig|582.24.peg.5111"/>
<sequence>MTEHVNKTFAVVELDEPIKRGETEITRVTIRKPNSGALRGVRLQVLMEMDVNSMTEILPRITDPSLTKPEIGAMPPGDLLNMSIEVVNFLLPKSMQADYRND</sequence>
<proteinExistence type="predicted"/>